<evidence type="ECO:0000256" key="1">
    <source>
        <dbReference type="SAM" id="MobiDB-lite"/>
    </source>
</evidence>
<evidence type="ECO:0000313" key="2">
    <source>
        <dbReference type="EMBL" id="SPD28006.1"/>
    </source>
</evidence>
<sequence length="1044" mass="112333">MASSSSTTSVSPSLQPNTGEGLDTPLVVPAASTETVVDAPAPLPPVPGEATPTAPSSVSDETEDLREGFDWDWIVSGLEAAVDQAWVPNLDEISELLIQKGDLQAVPINFDFLCVASKDWSHWVDREILNSDFWDNLQDAGVHWSILISRSCNMFRDIEPLPNHWMLPVLGEHSFSHIKLSAEEEKIAAALRKQSSTRLSGWPSFFVYYEDISIRRAAFVLYWLCKCTFVNYLYVVKDKSAVWGKFSDLPREFLDRFPDFRDNLPLVYRWVGLKTRDHDLVDALEHEENVLFRPYGDDYPGFLPVLFATGVSFVLYCPQRVQRQFGLDQGVPVSPQETTTCVADLTAFIKSRAFARWGGETNRSMVEFVNAGRSDKTPMFVHCKPLVSNPCLAPPSQSAISYANNKKLGFAEWDGVGGGWIAYTIHLLESWRNSVNVVEDRLIMPSNRGKGSKRDALVDLAVEKTCKKPTPSIPSSKKAPSKKTKAGKKDKSTLLVPSPAKKSTTAPVEEPTESTIAPSKIKSVSASPSKKPGKKNVASRPPKGQEKTSVSSSSLDEEQPSAASTPLPSKKKKFVAPFFPLGAVSRTRSKSGSKATHGSGRSGGGVVVVEDSDMIVDDVVASPLEGDDLQTAAVDQDKDLRKSVANSSEVGAESMGEGHSSSSDSLFDSAPGSVPEEQIMSAGSTADDDDMPGVDDSSMGPASPMGHDLAIVPHASHGRDDDSTVDSDVDPLSFSVPQTVLTSRVTGSDASMAYIMEVISLFGATPSFRAIPAGGFVISASCIAGEALPVSSGAFIPEEIRAQGLVESESMVDLGVIPEASSNVDRTADHGAQAEDADVSTADTLVGMDDTVRMSEDAGEVGITGEITAVSPPPRPTAEAGSSVGASSLSSEVADFLKDFWAPNDCLPYLMWLSAGRSDFTTDFKLSVGLGGPMLSLLGSVLAAMSESSLGDVTKTQILTWRSVIQDLMEVGFDLGFMIERLRQTVQCFFGKRISDEVKALQHQIAFLQDSLVVLTAYQNEMVSTGMMILGSERGGSFLDNLLN</sequence>
<organism evidence="2">
    <name type="scientific">Fagus sylvatica</name>
    <name type="common">Beechnut</name>
    <dbReference type="NCBI Taxonomy" id="28930"/>
    <lineage>
        <taxon>Eukaryota</taxon>
        <taxon>Viridiplantae</taxon>
        <taxon>Streptophyta</taxon>
        <taxon>Embryophyta</taxon>
        <taxon>Tracheophyta</taxon>
        <taxon>Spermatophyta</taxon>
        <taxon>Magnoliopsida</taxon>
        <taxon>eudicotyledons</taxon>
        <taxon>Gunneridae</taxon>
        <taxon>Pentapetalae</taxon>
        <taxon>rosids</taxon>
        <taxon>fabids</taxon>
        <taxon>Fagales</taxon>
        <taxon>Fagaceae</taxon>
        <taxon>Fagus</taxon>
    </lineage>
</organism>
<feature type="region of interest" description="Disordered" evidence="1">
    <location>
        <begin position="1"/>
        <end position="61"/>
    </location>
</feature>
<feature type="region of interest" description="Disordered" evidence="1">
    <location>
        <begin position="585"/>
        <end position="607"/>
    </location>
</feature>
<feature type="compositionally biased region" description="Low complexity" evidence="1">
    <location>
        <begin position="468"/>
        <end position="478"/>
    </location>
</feature>
<feature type="region of interest" description="Disordered" evidence="1">
    <location>
        <begin position="467"/>
        <end position="572"/>
    </location>
</feature>
<name>A0A2N9IR95_FAGSY</name>
<accession>A0A2N9IR95</accession>
<feature type="compositionally biased region" description="Low complexity" evidence="1">
    <location>
        <begin position="1"/>
        <end position="13"/>
    </location>
</feature>
<feature type="compositionally biased region" description="Polar residues" evidence="1">
    <location>
        <begin position="513"/>
        <end position="528"/>
    </location>
</feature>
<proteinExistence type="predicted"/>
<dbReference type="EMBL" id="OIVN01006216">
    <property type="protein sequence ID" value="SPD28006.1"/>
    <property type="molecule type" value="Genomic_DNA"/>
</dbReference>
<feature type="region of interest" description="Disordered" evidence="1">
    <location>
        <begin position="619"/>
        <end position="705"/>
    </location>
</feature>
<protein>
    <recommendedName>
        <fullName evidence="3">Aminotransferase-like plant mobile domain-containing protein</fullName>
    </recommendedName>
</protein>
<evidence type="ECO:0008006" key="3">
    <source>
        <dbReference type="Google" id="ProtNLM"/>
    </source>
</evidence>
<reference evidence="2" key="1">
    <citation type="submission" date="2018-02" db="EMBL/GenBank/DDBJ databases">
        <authorList>
            <person name="Cohen D.B."/>
            <person name="Kent A.D."/>
        </authorList>
    </citation>
    <scope>NUCLEOTIDE SEQUENCE</scope>
</reference>
<dbReference type="AlphaFoldDB" id="A0A2N9IR95"/>
<gene>
    <name evidence="2" type="ORF">FSB_LOCUS55888</name>
</gene>
<feature type="compositionally biased region" description="Low complexity" evidence="1">
    <location>
        <begin position="651"/>
        <end position="673"/>
    </location>
</feature>